<proteinExistence type="predicted"/>
<sequence length="273" mass="30213">MSSNANSKDSPRKAFLELLAPRWRVPPCPFGNKHHAGLCMGTAVPDNIGRRSFYCKPGRGKMVCPDEDRMSPILAEAERSQLLKALQTFTKAMSSRCGIESATAQGLAAAEAEAHAQRLVAQNADAPLEVEIYVYLEVFDTYIKQKGSVKNGTYSFLLDSALCSLLDFPTSSWSVYDRFRGEFVPIPTFCALKIVKNEFLVIRPTNFGEEDCIGLDGLIRKLNAYNLPKAEYPGQAIRNRKRGRADDNAVAGPSKRRKPAPVEYLEISDSDSE</sequence>
<feature type="region of interest" description="Disordered" evidence="1">
    <location>
        <begin position="235"/>
        <end position="273"/>
    </location>
</feature>
<dbReference type="HOGENOM" id="CLU_089003_0_0_1"/>
<dbReference type="Proteomes" id="UP000027222">
    <property type="component" value="Unassembled WGS sequence"/>
</dbReference>
<reference evidence="3" key="1">
    <citation type="journal article" date="2014" name="Proc. Natl. Acad. Sci. U.S.A.">
        <title>Extensive sampling of basidiomycete genomes demonstrates inadequacy of the white-rot/brown-rot paradigm for wood decay fungi.</title>
        <authorList>
            <person name="Riley R."/>
            <person name="Salamov A.A."/>
            <person name="Brown D.W."/>
            <person name="Nagy L.G."/>
            <person name="Floudas D."/>
            <person name="Held B.W."/>
            <person name="Levasseur A."/>
            <person name="Lombard V."/>
            <person name="Morin E."/>
            <person name="Otillar R."/>
            <person name="Lindquist E.A."/>
            <person name="Sun H."/>
            <person name="LaButti K.M."/>
            <person name="Schmutz J."/>
            <person name="Jabbour D."/>
            <person name="Luo H."/>
            <person name="Baker S.E."/>
            <person name="Pisabarro A.G."/>
            <person name="Walton J.D."/>
            <person name="Blanchette R.A."/>
            <person name="Henrissat B."/>
            <person name="Martin F."/>
            <person name="Cullen D."/>
            <person name="Hibbett D.S."/>
            <person name="Grigoriev I.V."/>
        </authorList>
    </citation>
    <scope>NUCLEOTIDE SEQUENCE [LARGE SCALE GENOMIC DNA]</scope>
    <source>
        <strain evidence="3">CBS 339.88</strain>
    </source>
</reference>
<keyword evidence="3" id="KW-1185">Reference proteome</keyword>
<name>A0A067SXQ0_GALM3</name>
<dbReference type="AlphaFoldDB" id="A0A067SXQ0"/>
<evidence type="ECO:0000313" key="2">
    <source>
        <dbReference type="EMBL" id="KDR72434.1"/>
    </source>
</evidence>
<evidence type="ECO:0000313" key="3">
    <source>
        <dbReference type="Proteomes" id="UP000027222"/>
    </source>
</evidence>
<gene>
    <name evidence="2" type="ORF">GALMADRAFT_143261</name>
</gene>
<dbReference type="EMBL" id="KL142389">
    <property type="protein sequence ID" value="KDR72434.1"/>
    <property type="molecule type" value="Genomic_DNA"/>
</dbReference>
<protein>
    <submittedName>
        <fullName evidence="2">Uncharacterized protein</fullName>
    </submittedName>
</protein>
<accession>A0A067SXQ0</accession>
<dbReference type="OrthoDB" id="2918055at2759"/>
<evidence type="ECO:0000256" key="1">
    <source>
        <dbReference type="SAM" id="MobiDB-lite"/>
    </source>
</evidence>
<organism evidence="2 3">
    <name type="scientific">Galerina marginata (strain CBS 339.88)</name>
    <dbReference type="NCBI Taxonomy" id="685588"/>
    <lineage>
        <taxon>Eukaryota</taxon>
        <taxon>Fungi</taxon>
        <taxon>Dikarya</taxon>
        <taxon>Basidiomycota</taxon>
        <taxon>Agaricomycotina</taxon>
        <taxon>Agaricomycetes</taxon>
        <taxon>Agaricomycetidae</taxon>
        <taxon>Agaricales</taxon>
        <taxon>Agaricineae</taxon>
        <taxon>Strophariaceae</taxon>
        <taxon>Galerina</taxon>
    </lineage>
</organism>